<evidence type="ECO:0000256" key="7">
    <source>
        <dbReference type="ARBA" id="ARBA00023125"/>
    </source>
</evidence>
<dbReference type="SMART" id="SM00248">
    <property type="entry name" value="ANK"/>
    <property type="match status" value="5"/>
</dbReference>
<dbReference type="GO" id="GO:0009653">
    <property type="term" value="P:anatomical structure morphogenesis"/>
    <property type="evidence" value="ECO:0007669"/>
    <property type="project" value="UniProtKB-ARBA"/>
</dbReference>
<dbReference type="InterPro" id="IPR013783">
    <property type="entry name" value="Ig-like_fold"/>
</dbReference>
<dbReference type="GO" id="GO:0000981">
    <property type="term" value="F:DNA-binding transcription factor activity, RNA polymerase II-specific"/>
    <property type="evidence" value="ECO:0007669"/>
    <property type="project" value="TreeGrafter"/>
</dbReference>
<keyword evidence="8" id="KW-0010">Activator</keyword>
<dbReference type="InterPro" id="IPR036770">
    <property type="entry name" value="Ankyrin_rpt-contain_sf"/>
</dbReference>
<dbReference type="InterPro" id="IPR011029">
    <property type="entry name" value="DEATH-like_dom_sf"/>
</dbReference>
<dbReference type="InterPro" id="IPR008967">
    <property type="entry name" value="p53-like_TF_DNA-bd_sf"/>
</dbReference>
<evidence type="ECO:0000256" key="2">
    <source>
        <dbReference type="ARBA" id="ARBA00004496"/>
    </source>
</evidence>
<dbReference type="SMART" id="SM00005">
    <property type="entry name" value="DEATH"/>
    <property type="match status" value="1"/>
</dbReference>
<dbReference type="PROSITE" id="PS50088">
    <property type="entry name" value="ANK_REPEAT"/>
    <property type="match status" value="5"/>
</dbReference>
<dbReference type="GO" id="GO:0005737">
    <property type="term" value="C:cytoplasm"/>
    <property type="evidence" value="ECO:0007669"/>
    <property type="project" value="UniProtKB-SubCell"/>
</dbReference>
<evidence type="ECO:0000259" key="12">
    <source>
        <dbReference type="PROSITE" id="PS50254"/>
    </source>
</evidence>
<dbReference type="SMART" id="SM00429">
    <property type="entry name" value="IPT"/>
    <property type="match status" value="1"/>
</dbReference>
<comment type="subcellular location">
    <subcellularLocation>
        <location evidence="2">Cytoplasm</location>
    </subcellularLocation>
    <subcellularLocation>
        <location evidence="1">Nucleus</location>
    </subcellularLocation>
</comment>
<evidence type="ECO:0000256" key="6">
    <source>
        <dbReference type="ARBA" id="ARBA00023043"/>
    </source>
</evidence>
<evidence type="ECO:0000313" key="14">
    <source>
        <dbReference type="Proteomes" id="UP000694701"/>
    </source>
</evidence>
<keyword evidence="5" id="KW-0805">Transcription regulation</keyword>
<dbReference type="GO" id="GO:0060429">
    <property type="term" value="P:epithelium development"/>
    <property type="evidence" value="ECO:0007669"/>
    <property type="project" value="UniProtKB-ARBA"/>
</dbReference>
<dbReference type="Gene3D" id="1.10.533.10">
    <property type="entry name" value="Death Domain, Fas"/>
    <property type="match status" value="1"/>
</dbReference>
<reference evidence="13" key="1">
    <citation type="submission" date="2025-08" db="UniProtKB">
        <authorList>
            <consortium name="Ensembl"/>
        </authorList>
    </citation>
    <scope>IDENTIFICATION</scope>
</reference>
<evidence type="ECO:0000256" key="1">
    <source>
        <dbReference type="ARBA" id="ARBA00004123"/>
    </source>
</evidence>
<dbReference type="CDD" id="cd01177">
    <property type="entry name" value="IPT_NFkappaB"/>
    <property type="match status" value="1"/>
</dbReference>
<dbReference type="GO" id="GO:0007399">
    <property type="term" value="P:nervous system development"/>
    <property type="evidence" value="ECO:0007669"/>
    <property type="project" value="UniProtKB-ARBA"/>
</dbReference>
<dbReference type="GO" id="GO:0007165">
    <property type="term" value="P:signal transduction"/>
    <property type="evidence" value="ECO:0007669"/>
    <property type="project" value="InterPro"/>
</dbReference>
<evidence type="ECO:0000256" key="4">
    <source>
        <dbReference type="ARBA" id="ARBA00022737"/>
    </source>
</evidence>
<dbReference type="PROSITE" id="PS50254">
    <property type="entry name" value="REL_2"/>
    <property type="match status" value="1"/>
</dbReference>
<dbReference type="GO" id="GO:0035525">
    <property type="term" value="C:NF-kappaB p50/p65 complex"/>
    <property type="evidence" value="ECO:0007669"/>
    <property type="project" value="TreeGrafter"/>
</dbReference>
<evidence type="ECO:0000256" key="10">
    <source>
        <dbReference type="ARBA" id="ARBA00023242"/>
    </source>
</evidence>
<accession>A0A8C2IML3</accession>
<dbReference type="Gene3D" id="2.60.40.340">
    <property type="entry name" value="Rel homology domain (RHD), DNA-binding domain"/>
    <property type="match status" value="1"/>
</dbReference>
<dbReference type="Pfam" id="PF16179">
    <property type="entry name" value="RHD_dimer"/>
    <property type="match status" value="1"/>
</dbReference>
<dbReference type="GO" id="GO:0000978">
    <property type="term" value="F:RNA polymerase II cis-regulatory region sequence-specific DNA binding"/>
    <property type="evidence" value="ECO:0007669"/>
    <property type="project" value="TreeGrafter"/>
</dbReference>
<name>A0A8C2IML3_CYPCA</name>
<proteinExistence type="predicted"/>
<keyword evidence="9" id="KW-0804">Transcription</keyword>
<dbReference type="InterPro" id="IPR011539">
    <property type="entry name" value="RHD_DNA_bind_dom"/>
</dbReference>
<evidence type="ECO:0000256" key="11">
    <source>
        <dbReference type="PROSITE-ProRule" id="PRU00023"/>
    </source>
</evidence>
<sequence>MRTVDGPYLRIVEQPKQRGFRFRYGCEGPSHGGLPGASSEKNRKSYPQVKICNYQGAARVVVQLVTHSTETHLHAHSLVGKQCDKGICIADLQSKDSSISFPNLGILHVTKKNVSKVLEERMIEAYRMGYNYGISIHPEIDALQGEVRMPRELTDTERNLISSASIHQSKEMDLSVVRLMFTAFLPDSDGGFSRRLEPVISDPIFDSKAPNASNLKIVRMDRTAGCVTGGEEVYLLCDKVQKDDIQVRFYEEDESGLTWEAYGDFSPTDVHRQFAIVFKTPKYRDQNLQKPISVFVQLKRKSDNETSEPKPFTYHPQIIDKEEVQRKRQKTLPNFQDYSGAGGGAGGMFRGGGGGSTAGGGPSGGGGCVLEPHLAELAGRQAQALFHYAVSGDARMLLAPQRPLMSTQDENGDTGLHLGVIHSQTDAVRNRAQVISALPGEDILNVRNDLYQTPLHLAVLTQHKEAVEALLEAEVDVTLTDRHGNTALHLAAQQKEDSVLRLLLKYKSVSQLTSIPNTAGLCPLHLAVQANSLSCLRALLDGGADVDVQEITCGRTALHLATELGNLSLAGCLLLEGNAYIDSVTYNGSTPLHIAAGRDSTKLCALLMAAGADPHKENFEPLFFKEDELCGTCEEEEEEDEGYIPGTTPMNMATSPENGFVFNLSSDTKQELCQALEGQTGGWESLAHALGLGILTSAFRLSSCPAGKLLDSYEVSGGTVRELVEGLKHVGNSSAVSLLQAMCKEPEAVHTTPQLTGNIDGAFLGNVVEHQPKVVGSSLPKGVVKIDYFDPYNLFLPIATNMPHRLKTGFVVQGHICYSR</sequence>
<dbReference type="Pfam" id="PF12796">
    <property type="entry name" value="Ank_2"/>
    <property type="match status" value="2"/>
</dbReference>
<dbReference type="InterPro" id="IPR033926">
    <property type="entry name" value="IPT_NFkappaB"/>
</dbReference>
<keyword evidence="4" id="KW-0677">Repeat</keyword>
<dbReference type="PROSITE" id="PS01204">
    <property type="entry name" value="REL_1"/>
    <property type="match status" value="1"/>
</dbReference>
<feature type="domain" description="RHD" evidence="12">
    <location>
        <begin position="4"/>
        <end position="211"/>
    </location>
</feature>
<dbReference type="SUPFAM" id="SSF49417">
    <property type="entry name" value="p53-like transcription factors"/>
    <property type="match status" value="1"/>
</dbReference>
<keyword evidence="10" id="KW-0539">Nucleus</keyword>
<dbReference type="InterPro" id="IPR014756">
    <property type="entry name" value="Ig_E-set"/>
</dbReference>
<feature type="repeat" description="ANK" evidence="11">
    <location>
        <begin position="519"/>
        <end position="551"/>
    </location>
</feature>
<dbReference type="Pfam" id="PF00554">
    <property type="entry name" value="RHD_DNA_bind"/>
    <property type="match status" value="1"/>
</dbReference>
<dbReference type="Proteomes" id="UP000694701">
    <property type="component" value="Unplaced"/>
</dbReference>
<dbReference type="Ensembl" id="ENSCCRT00020088665.1">
    <property type="protein sequence ID" value="ENSCCRP00020080951.1"/>
    <property type="gene ID" value="ENSCCRG00020037431.1"/>
</dbReference>
<feature type="repeat" description="ANK" evidence="11">
    <location>
        <begin position="587"/>
        <end position="619"/>
    </location>
</feature>
<feature type="repeat" description="ANK" evidence="11">
    <location>
        <begin position="450"/>
        <end position="482"/>
    </location>
</feature>
<dbReference type="InterPro" id="IPR037059">
    <property type="entry name" value="RHD_DNA_bind_dom_sf"/>
</dbReference>
<evidence type="ECO:0000256" key="9">
    <source>
        <dbReference type="ARBA" id="ARBA00023163"/>
    </source>
</evidence>
<feature type="repeat" description="ANK" evidence="11">
    <location>
        <begin position="553"/>
        <end position="586"/>
    </location>
</feature>
<dbReference type="PANTHER" id="PTHR24169">
    <property type="entry name" value="NUCLEAR FACTOR NF-KAPPA-B PROTEIN"/>
    <property type="match status" value="1"/>
</dbReference>
<evidence type="ECO:0000256" key="3">
    <source>
        <dbReference type="ARBA" id="ARBA00022490"/>
    </source>
</evidence>
<dbReference type="SUPFAM" id="SSF47986">
    <property type="entry name" value="DEATH domain"/>
    <property type="match status" value="1"/>
</dbReference>
<keyword evidence="6 11" id="KW-0040">ANK repeat</keyword>
<dbReference type="InterPro" id="IPR032397">
    <property type="entry name" value="RHD_dimer"/>
</dbReference>
<dbReference type="InterPro" id="IPR000488">
    <property type="entry name" value="Death_dom"/>
</dbReference>
<keyword evidence="7" id="KW-0238">DNA-binding</keyword>
<dbReference type="InterPro" id="IPR030492">
    <property type="entry name" value="RHD_CS"/>
</dbReference>
<dbReference type="Pfam" id="PF00531">
    <property type="entry name" value="Death"/>
    <property type="match status" value="1"/>
</dbReference>
<organism evidence="13 14">
    <name type="scientific">Cyprinus carpio</name>
    <name type="common">Common carp</name>
    <dbReference type="NCBI Taxonomy" id="7962"/>
    <lineage>
        <taxon>Eukaryota</taxon>
        <taxon>Metazoa</taxon>
        <taxon>Chordata</taxon>
        <taxon>Craniata</taxon>
        <taxon>Vertebrata</taxon>
        <taxon>Euteleostomi</taxon>
        <taxon>Actinopterygii</taxon>
        <taxon>Neopterygii</taxon>
        <taxon>Teleostei</taxon>
        <taxon>Ostariophysi</taxon>
        <taxon>Cypriniformes</taxon>
        <taxon>Cyprinidae</taxon>
        <taxon>Cyprininae</taxon>
        <taxon>Cyprinus</taxon>
    </lineage>
</organism>
<dbReference type="InterPro" id="IPR002110">
    <property type="entry name" value="Ankyrin_rpt"/>
</dbReference>
<keyword evidence="3" id="KW-0963">Cytoplasm</keyword>
<dbReference type="SUPFAM" id="SSF48403">
    <property type="entry name" value="Ankyrin repeat"/>
    <property type="match status" value="1"/>
</dbReference>
<dbReference type="InterPro" id="IPR000451">
    <property type="entry name" value="NFkB/Dor"/>
</dbReference>
<evidence type="ECO:0000313" key="13">
    <source>
        <dbReference type="Ensembl" id="ENSCCRP00020080951.1"/>
    </source>
</evidence>
<feature type="repeat" description="ANK" evidence="11">
    <location>
        <begin position="483"/>
        <end position="505"/>
    </location>
</feature>
<dbReference type="AlphaFoldDB" id="A0A8C2IML3"/>
<dbReference type="FunFam" id="2.60.40.10:FF:000046">
    <property type="entry name" value="Nuclear factor NF-kappa-B p105 subunit"/>
    <property type="match status" value="1"/>
</dbReference>
<dbReference type="SUPFAM" id="SSF81296">
    <property type="entry name" value="E set domains"/>
    <property type="match status" value="1"/>
</dbReference>
<dbReference type="FunFam" id="2.60.40.340:FF:000004">
    <property type="entry name" value="Nuclear factor NF-kappa-B p105 subunit isoform 1"/>
    <property type="match status" value="1"/>
</dbReference>
<evidence type="ECO:0000256" key="5">
    <source>
        <dbReference type="ARBA" id="ARBA00023015"/>
    </source>
</evidence>
<dbReference type="Gene3D" id="1.25.40.20">
    <property type="entry name" value="Ankyrin repeat-containing domain"/>
    <property type="match status" value="1"/>
</dbReference>
<dbReference type="PRINTS" id="PR00057">
    <property type="entry name" value="NFKBTNSCPFCT"/>
</dbReference>
<dbReference type="PROSITE" id="PS50297">
    <property type="entry name" value="ANK_REP_REGION"/>
    <property type="match status" value="4"/>
</dbReference>
<dbReference type="InterPro" id="IPR002909">
    <property type="entry name" value="IPT_dom"/>
</dbReference>
<dbReference type="Gene3D" id="2.60.40.10">
    <property type="entry name" value="Immunoglobulins"/>
    <property type="match status" value="1"/>
</dbReference>
<protein>
    <submittedName>
        <fullName evidence="13">Nuclear factor of kappa light polypeptide gene enhancer in B-cells 1</fullName>
    </submittedName>
</protein>
<dbReference type="PANTHER" id="PTHR24169:SF9">
    <property type="entry name" value="NUCLEAR FACTOR NF-KAPPA-B P105 SUBUNIT"/>
    <property type="match status" value="1"/>
</dbReference>
<evidence type="ECO:0000256" key="8">
    <source>
        <dbReference type="ARBA" id="ARBA00023159"/>
    </source>
</evidence>